<accession>A0A484FK64</accession>
<name>A0A484FK64_COLOR</name>
<keyword evidence="3" id="KW-1185">Reference proteome</keyword>
<sequence>MHAPDEVVRAYCAELENCLLSLVFKGITSPDRLTSSAIAIRRPVTKIPNPQQRKQDIESKWMGRKNW</sequence>
<protein>
    <submittedName>
        <fullName evidence="2">Uncharacterized protein</fullName>
    </submittedName>
</protein>
<reference evidence="3" key="1">
    <citation type="journal article" date="2013" name="New Phytol.">
        <title>Comparative genomic and transcriptomic analyses reveal the hemibiotrophic stage shift of Colletotrichum fungi.</title>
        <authorList>
            <person name="Gan P."/>
            <person name="Ikeda K."/>
            <person name="Irieda H."/>
            <person name="Narusaka M."/>
            <person name="O'Connell R.J."/>
            <person name="Narusaka Y."/>
            <person name="Takano Y."/>
            <person name="Kubo Y."/>
            <person name="Shirasu K."/>
        </authorList>
    </citation>
    <scope>NUCLEOTIDE SEQUENCE [LARGE SCALE GENOMIC DNA]</scope>
    <source>
        <strain evidence="3">104-T / ATCC 96160 / CBS 514.97 / LARS 414 / MAFF 240422</strain>
    </source>
</reference>
<evidence type="ECO:0000313" key="3">
    <source>
        <dbReference type="Proteomes" id="UP000014480"/>
    </source>
</evidence>
<comment type="caution">
    <text evidence="2">The sequence shown here is derived from an EMBL/GenBank/DDBJ whole genome shotgun (WGS) entry which is preliminary data.</text>
</comment>
<gene>
    <name evidence="2" type="ORF">Cob_v008728</name>
</gene>
<evidence type="ECO:0000256" key="1">
    <source>
        <dbReference type="SAM" id="MobiDB-lite"/>
    </source>
</evidence>
<dbReference type="EMBL" id="AMCV02000023">
    <property type="protein sequence ID" value="TDZ18502.1"/>
    <property type="molecule type" value="Genomic_DNA"/>
</dbReference>
<reference evidence="3" key="2">
    <citation type="journal article" date="2019" name="Mol. Plant Microbe Interact.">
        <title>Genome sequence resources for four phytopathogenic fungi from the Colletotrichum orbiculare species complex.</title>
        <authorList>
            <person name="Gan P."/>
            <person name="Tsushima A."/>
            <person name="Narusaka M."/>
            <person name="Narusaka Y."/>
            <person name="Takano Y."/>
            <person name="Kubo Y."/>
            <person name="Shirasu K."/>
        </authorList>
    </citation>
    <scope>GENOME REANNOTATION</scope>
    <source>
        <strain evidence="3">104-T / ATCC 96160 / CBS 514.97 / LARS 414 / MAFF 240422</strain>
    </source>
</reference>
<proteinExistence type="predicted"/>
<feature type="region of interest" description="Disordered" evidence="1">
    <location>
        <begin position="48"/>
        <end position="67"/>
    </location>
</feature>
<dbReference type="AlphaFoldDB" id="A0A484FK64"/>
<organism evidence="2 3">
    <name type="scientific">Colletotrichum orbiculare (strain 104-T / ATCC 96160 / CBS 514.97 / LARS 414 / MAFF 240422)</name>
    <name type="common">Cucumber anthracnose fungus</name>
    <name type="synonym">Colletotrichum lagenarium</name>
    <dbReference type="NCBI Taxonomy" id="1213857"/>
    <lineage>
        <taxon>Eukaryota</taxon>
        <taxon>Fungi</taxon>
        <taxon>Dikarya</taxon>
        <taxon>Ascomycota</taxon>
        <taxon>Pezizomycotina</taxon>
        <taxon>Sordariomycetes</taxon>
        <taxon>Hypocreomycetidae</taxon>
        <taxon>Glomerellales</taxon>
        <taxon>Glomerellaceae</taxon>
        <taxon>Colletotrichum</taxon>
        <taxon>Colletotrichum orbiculare species complex</taxon>
    </lineage>
</organism>
<dbReference type="Proteomes" id="UP000014480">
    <property type="component" value="Unassembled WGS sequence"/>
</dbReference>
<evidence type="ECO:0000313" key="2">
    <source>
        <dbReference type="EMBL" id="TDZ18502.1"/>
    </source>
</evidence>